<name>A0A4V3JCJ4_9LEPT</name>
<dbReference type="PANTHER" id="PTHR30590:SF2">
    <property type="entry name" value="INNER MEMBRANE PROTEIN"/>
    <property type="match status" value="1"/>
</dbReference>
<keyword evidence="4" id="KW-1185">Reference proteome</keyword>
<keyword evidence="1" id="KW-0472">Membrane</keyword>
<evidence type="ECO:0000256" key="1">
    <source>
        <dbReference type="SAM" id="Phobius"/>
    </source>
</evidence>
<dbReference type="RefSeq" id="WP_135769021.1">
    <property type="nucleotide sequence ID" value="NZ_RQET01000013.1"/>
</dbReference>
<evidence type="ECO:0000313" key="4">
    <source>
        <dbReference type="Proteomes" id="UP000298458"/>
    </source>
</evidence>
<dbReference type="InterPro" id="IPR052529">
    <property type="entry name" value="Bact_Transport_Assoc"/>
</dbReference>
<feature type="transmembrane region" description="Helical" evidence="1">
    <location>
        <begin position="343"/>
        <end position="363"/>
    </location>
</feature>
<dbReference type="EMBL" id="RQET01000013">
    <property type="protein sequence ID" value="TGK06339.1"/>
    <property type="molecule type" value="Genomic_DNA"/>
</dbReference>
<gene>
    <name evidence="3" type="ORF">EHO60_14955</name>
</gene>
<dbReference type="Proteomes" id="UP000298458">
    <property type="component" value="Unassembled WGS sequence"/>
</dbReference>
<evidence type="ECO:0000259" key="2">
    <source>
        <dbReference type="Pfam" id="PF04235"/>
    </source>
</evidence>
<feature type="domain" description="DUF418" evidence="2">
    <location>
        <begin position="218"/>
        <end position="383"/>
    </location>
</feature>
<dbReference type="OrthoDB" id="9807744at2"/>
<reference evidence="3" key="1">
    <citation type="journal article" date="2019" name="PLoS Negl. Trop. Dis.">
        <title>Revisiting the worldwide diversity of Leptospira species in the environment.</title>
        <authorList>
            <person name="Vincent A.T."/>
            <person name="Schiettekatte O."/>
            <person name="Bourhy P."/>
            <person name="Veyrier F.J."/>
            <person name="Picardeau M."/>
        </authorList>
    </citation>
    <scope>NUCLEOTIDE SEQUENCE [LARGE SCALE GENOMIC DNA]</scope>
    <source>
        <strain evidence="3">SSW15</strain>
    </source>
</reference>
<keyword evidence="1" id="KW-1133">Transmembrane helix</keyword>
<comment type="caution">
    <text evidence="3">The sequence shown here is derived from an EMBL/GenBank/DDBJ whole genome shotgun (WGS) entry which is preliminary data.</text>
</comment>
<dbReference type="PANTHER" id="PTHR30590">
    <property type="entry name" value="INNER MEMBRANE PROTEIN"/>
    <property type="match status" value="1"/>
</dbReference>
<keyword evidence="1" id="KW-0812">Transmembrane</keyword>
<feature type="transmembrane region" description="Helical" evidence="1">
    <location>
        <begin position="133"/>
        <end position="152"/>
    </location>
</feature>
<sequence>MQTQRIGFLDFLRGFALFGILAVNLPYFAKPMVVVGSLGENQIFLDEIASWIVAFFFESKFYVMFSFLFGYGVALQTREWKDSSASGRYFRRMFGLLLLGILHSAFLFLGDILVSYAILGSLSWLFRNKSRSWLYKFSLLCLFVGILFRMILAYGQDEFHARIAESLPEIIAKSKAGYLGTFWDSVKQRTEDTLLSYPFTILFQWPSILAMFSVGMAAAKSSLLQNWESSRTGLRKLFFWFLPFGILGNFVYLADSRHLFISNFPLQWKIWSAVAETLSAPALCFCYLYLLGLFYHSPKSVGDRIWFESGGNFSLSNYLGESMICSCLFCGWGFGFYDRIGNFVLLLLVPPIWGACLLFSYVWRKFSFFGPAEILLRILTYGKRIKILRS</sequence>
<feature type="transmembrane region" description="Helical" evidence="1">
    <location>
        <begin position="274"/>
        <end position="295"/>
    </location>
</feature>
<feature type="transmembrane region" description="Helical" evidence="1">
    <location>
        <begin position="237"/>
        <end position="254"/>
    </location>
</feature>
<feature type="transmembrane region" description="Helical" evidence="1">
    <location>
        <begin position="94"/>
        <end position="118"/>
    </location>
</feature>
<feature type="transmembrane region" description="Helical" evidence="1">
    <location>
        <begin position="49"/>
        <end position="73"/>
    </location>
</feature>
<evidence type="ECO:0000313" key="3">
    <source>
        <dbReference type="EMBL" id="TGK06339.1"/>
    </source>
</evidence>
<organism evidence="3 4">
    <name type="scientific">Leptospira fletcheri</name>
    <dbReference type="NCBI Taxonomy" id="2484981"/>
    <lineage>
        <taxon>Bacteria</taxon>
        <taxon>Pseudomonadati</taxon>
        <taxon>Spirochaetota</taxon>
        <taxon>Spirochaetia</taxon>
        <taxon>Leptospirales</taxon>
        <taxon>Leptospiraceae</taxon>
        <taxon>Leptospira</taxon>
    </lineage>
</organism>
<dbReference type="Pfam" id="PF04235">
    <property type="entry name" value="DUF418"/>
    <property type="match status" value="1"/>
</dbReference>
<protein>
    <submittedName>
        <fullName evidence="3">DUF418 domain-containing protein</fullName>
    </submittedName>
</protein>
<dbReference type="AlphaFoldDB" id="A0A4V3JCJ4"/>
<accession>A0A4V3JCJ4</accession>
<dbReference type="InterPro" id="IPR007349">
    <property type="entry name" value="DUF418"/>
</dbReference>
<feature type="transmembrane region" description="Helical" evidence="1">
    <location>
        <begin position="315"/>
        <end position="336"/>
    </location>
</feature>
<feature type="transmembrane region" description="Helical" evidence="1">
    <location>
        <begin position="194"/>
        <end position="217"/>
    </location>
</feature>
<proteinExistence type="predicted"/>
<feature type="transmembrane region" description="Helical" evidence="1">
    <location>
        <begin position="12"/>
        <end position="29"/>
    </location>
</feature>